<sequence>MYGTHVQVAIHTLTGYGVDKSAILSFSYIAATPDLLIGRPTVEHDLNVAFTPTLEALQGIFGQAQLTLTLRLVKLLLNLPGETLAALVDWMATERPDVLKVVCKAIEDEDLKGTEQLNSRTSSSLAKSSSTQTVIEPRPGPLAPAVLVRHGQSVANVAKESNIYEYLYRKFADRSLVDAGLTPQGEDDARRVGAELFWDGCVAPSDVGLVVLSPLSRALRTASLALEAAGVALPEMCRVVAHPLAAGRFFSPDIAENLPAAEALRVAEGGGPAGGLRPLRRVGRRGVLRGGAREAPAGDGRRGGAGRGGTARLHLVRHSGRHRGPGLLPRGRHPGAVGA</sequence>
<feature type="region of interest" description="Disordered" evidence="1">
    <location>
        <begin position="285"/>
        <end position="339"/>
    </location>
</feature>
<accession>A0ABN9RXL2</accession>
<dbReference type="SUPFAM" id="SSF53254">
    <property type="entry name" value="Phosphoglycerate mutase-like"/>
    <property type="match status" value="1"/>
</dbReference>
<dbReference type="EMBL" id="CAUYUJ010008502">
    <property type="protein sequence ID" value="CAK0824130.1"/>
    <property type="molecule type" value="Genomic_DNA"/>
</dbReference>
<dbReference type="CDD" id="cd07067">
    <property type="entry name" value="HP_PGM_like"/>
    <property type="match status" value="1"/>
</dbReference>
<evidence type="ECO:0008006" key="4">
    <source>
        <dbReference type="Google" id="ProtNLM"/>
    </source>
</evidence>
<feature type="compositionally biased region" description="Low complexity" evidence="1">
    <location>
        <begin position="119"/>
        <end position="133"/>
    </location>
</feature>
<comment type="caution">
    <text evidence="2">The sequence shown here is derived from an EMBL/GenBank/DDBJ whole genome shotgun (WGS) entry which is preliminary data.</text>
</comment>
<feature type="compositionally biased region" description="Basic residues" evidence="1">
    <location>
        <begin position="314"/>
        <end position="324"/>
    </location>
</feature>
<feature type="region of interest" description="Disordered" evidence="1">
    <location>
        <begin position="114"/>
        <end position="135"/>
    </location>
</feature>
<evidence type="ECO:0000313" key="2">
    <source>
        <dbReference type="EMBL" id="CAK0824130.1"/>
    </source>
</evidence>
<dbReference type="SMART" id="SM00855">
    <property type="entry name" value="PGAM"/>
    <property type="match status" value="1"/>
</dbReference>
<gene>
    <name evidence="2" type="ORF">PCOR1329_LOCUS24617</name>
</gene>
<evidence type="ECO:0000313" key="3">
    <source>
        <dbReference type="Proteomes" id="UP001189429"/>
    </source>
</evidence>
<reference evidence="2" key="1">
    <citation type="submission" date="2023-10" db="EMBL/GenBank/DDBJ databases">
        <authorList>
            <person name="Chen Y."/>
            <person name="Shah S."/>
            <person name="Dougan E. K."/>
            <person name="Thang M."/>
            <person name="Chan C."/>
        </authorList>
    </citation>
    <scope>NUCLEOTIDE SEQUENCE [LARGE SCALE GENOMIC DNA]</scope>
</reference>
<dbReference type="Gene3D" id="3.40.50.1240">
    <property type="entry name" value="Phosphoglycerate mutase-like"/>
    <property type="match status" value="1"/>
</dbReference>
<keyword evidence="3" id="KW-1185">Reference proteome</keyword>
<proteinExistence type="predicted"/>
<organism evidence="2 3">
    <name type="scientific">Prorocentrum cordatum</name>
    <dbReference type="NCBI Taxonomy" id="2364126"/>
    <lineage>
        <taxon>Eukaryota</taxon>
        <taxon>Sar</taxon>
        <taxon>Alveolata</taxon>
        <taxon>Dinophyceae</taxon>
        <taxon>Prorocentrales</taxon>
        <taxon>Prorocentraceae</taxon>
        <taxon>Prorocentrum</taxon>
    </lineage>
</organism>
<dbReference type="InterPro" id="IPR029033">
    <property type="entry name" value="His_PPase_superfam"/>
</dbReference>
<dbReference type="Proteomes" id="UP001189429">
    <property type="component" value="Unassembled WGS sequence"/>
</dbReference>
<dbReference type="Pfam" id="PF00300">
    <property type="entry name" value="His_Phos_1"/>
    <property type="match status" value="1"/>
</dbReference>
<name>A0ABN9RXL2_9DINO</name>
<dbReference type="InterPro" id="IPR013078">
    <property type="entry name" value="His_Pase_superF_clade-1"/>
</dbReference>
<protein>
    <recommendedName>
        <fullName evidence="4">Phosphoglycerate mutase (2,3-diphosphoglycerate-dependent)</fullName>
    </recommendedName>
</protein>
<evidence type="ECO:0000256" key="1">
    <source>
        <dbReference type="SAM" id="MobiDB-lite"/>
    </source>
</evidence>